<comment type="caution">
    <text evidence="3">The sequence shown here is derived from an EMBL/GenBank/DDBJ whole genome shotgun (WGS) entry which is preliminary data.</text>
</comment>
<comment type="cofactor">
    <cofactor evidence="1">
        <name>pyridoxal 5'-phosphate</name>
        <dbReference type="ChEBI" id="CHEBI:597326"/>
    </cofactor>
</comment>
<dbReference type="GO" id="GO:0009570">
    <property type="term" value="C:chloroplast stroma"/>
    <property type="evidence" value="ECO:0007669"/>
    <property type="project" value="TreeGrafter"/>
</dbReference>
<sequence length="75" mass="8241">MLRVVSVNDMEMDGGGYYQGSEVYLRREELNHTGAHKINNIVPQALLAKKLGKERMIAETRAGQHGVATTTNEAA</sequence>
<dbReference type="InterPro" id="IPR036052">
    <property type="entry name" value="TrpB-like_PALP_sf"/>
</dbReference>
<dbReference type="PANTHER" id="PTHR48077:SF3">
    <property type="entry name" value="TRYPTOPHAN SYNTHASE"/>
    <property type="match status" value="1"/>
</dbReference>
<evidence type="ECO:0000256" key="1">
    <source>
        <dbReference type="ARBA" id="ARBA00001933"/>
    </source>
</evidence>
<dbReference type="EMBL" id="BKCJ010002031">
    <property type="protein sequence ID" value="GEU45759.1"/>
    <property type="molecule type" value="Genomic_DNA"/>
</dbReference>
<reference evidence="3" key="1">
    <citation type="journal article" date="2019" name="Sci. Rep.">
        <title>Draft genome of Tanacetum cinerariifolium, the natural source of mosquito coil.</title>
        <authorList>
            <person name="Yamashiro T."/>
            <person name="Shiraishi A."/>
            <person name="Satake H."/>
            <person name="Nakayama K."/>
        </authorList>
    </citation>
    <scope>NUCLEOTIDE SEQUENCE</scope>
</reference>
<keyword evidence="2" id="KW-0663">Pyridoxal phosphate</keyword>
<gene>
    <name evidence="3" type="ORF">Tci_017737</name>
</gene>
<dbReference type="PANTHER" id="PTHR48077">
    <property type="entry name" value="TRYPTOPHAN SYNTHASE-RELATED"/>
    <property type="match status" value="1"/>
</dbReference>
<dbReference type="GO" id="GO:0004834">
    <property type="term" value="F:tryptophan synthase activity"/>
    <property type="evidence" value="ECO:0007669"/>
    <property type="project" value="InterPro"/>
</dbReference>
<protein>
    <submittedName>
        <fullName evidence="3">Tryptophan synthase beta chain 1</fullName>
    </submittedName>
</protein>
<dbReference type="InterPro" id="IPR023026">
    <property type="entry name" value="Trp_synth_beta/beta-like"/>
</dbReference>
<proteinExistence type="predicted"/>
<name>A0A6L2K9X7_TANCI</name>
<dbReference type="InterPro" id="IPR006653">
    <property type="entry name" value="Trp_synth_b_CS"/>
</dbReference>
<dbReference type="Gene3D" id="3.40.50.1100">
    <property type="match status" value="1"/>
</dbReference>
<evidence type="ECO:0000313" key="3">
    <source>
        <dbReference type="EMBL" id="GEU45759.1"/>
    </source>
</evidence>
<dbReference type="PROSITE" id="PS00168">
    <property type="entry name" value="TRP_SYNTHASE_BETA"/>
    <property type="match status" value="1"/>
</dbReference>
<dbReference type="SUPFAM" id="SSF53686">
    <property type="entry name" value="Tryptophan synthase beta subunit-like PLP-dependent enzymes"/>
    <property type="match status" value="1"/>
</dbReference>
<evidence type="ECO:0000256" key="2">
    <source>
        <dbReference type="ARBA" id="ARBA00022898"/>
    </source>
</evidence>
<dbReference type="AlphaFoldDB" id="A0A6L2K9X7"/>
<accession>A0A6L2K9X7</accession>
<organism evidence="3">
    <name type="scientific">Tanacetum cinerariifolium</name>
    <name type="common">Dalmatian daisy</name>
    <name type="synonym">Chrysanthemum cinerariifolium</name>
    <dbReference type="NCBI Taxonomy" id="118510"/>
    <lineage>
        <taxon>Eukaryota</taxon>
        <taxon>Viridiplantae</taxon>
        <taxon>Streptophyta</taxon>
        <taxon>Embryophyta</taxon>
        <taxon>Tracheophyta</taxon>
        <taxon>Spermatophyta</taxon>
        <taxon>Magnoliopsida</taxon>
        <taxon>eudicotyledons</taxon>
        <taxon>Gunneridae</taxon>
        <taxon>Pentapetalae</taxon>
        <taxon>asterids</taxon>
        <taxon>campanulids</taxon>
        <taxon>Asterales</taxon>
        <taxon>Asteraceae</taxon>
        <taxon>Asteroideae</taxon>
        <taxon>Anthemideae</taxon>
        <taxon>Anthemidinae</taxon>
        <taxon>Tanacetum</taxon>
    </lineage>
</organism>